<dbReference type="Proteomes" id="UP001352223">
    <property type="component" value="Unassembled WGS sequence"/>
</dbReference>
<proteinExistence type="predicted"/>
<dbReference type="RefSeq" id="WP_324776967.1">
    <property type="nucleotide sequence ID" value="NZ_BAAATS010000058.1"/>
</dbReference>
<gene>
    <name evidence="1" type="ORF">OKJ48_43525</name>
</gene>
<protein>
    <submittedName>
        <fullName evidence="1">Uncharacterized protein</fullName>
    </submittedName>
</protein>
<reference evidence="1 2" key="1">
    <citation type="submission" date="2022-10" db="EMBL/GenBank/DDBJ databases">
        <authorList>
            <person name="Xie J."/>
            <person name="Shen N."/>
        </authorList>
    </citation>
    <scope>NUCLEOTIDE SEQUENCE [LARGE SCALE GENOMIC DNA]</scope>
    <source>
        <strain evidence="1 2">DSM 41681</strain>
    </source>
</reference>
<evidence type="ECO:0000313" key="2">
    <source>
        <dbReference type="Proteomes" id="UP001352223"/>
    </source>
</evidence>
<dbReference type="EMBL" id="JAOZYB010000374">
    <property type="protein sequence ID" value="MEB3967060.1"/>
    <property type="molecule type" value="Genomic_DNA"/>
</dbReference>
<organism evidence="1 2">
    <name type="scientific">Streptomyces kunmingensis</name>
    <dbReference type="NCBI Taxonomy" id="68225"/>
    <lineage>
        <taxon>Bacteria</taxon>
        <taxon>Bacillati</taxon>
        <taxon>Actinomycetota</taxon>
        <taxon>Actinomycetes</taxon>
        <taxon>Kitasatosporales</taxon>
        <taxon>Streptomycetaceae</taxon>
        <taxon>Streptomyces</taxon>
    </lineage>
</organism>
<name>A0ABU6CQM7_9ACTN</name>
<sequence length="89" mass="8768">MRSVSTARSATAHPAPDAASLVVDALGAINWMPGSGSLDGETSGGGARAAEVDGAALWGLPTDGLFGQLWVTAHDSLRGAELGIHGASA</sequence>
<keyword evidence="2" id="KW-1185">Reference proteome</keyword>
<accession>A0ABU6CQM7</accession>
<evidence type="ECO:0000313" key="1">
    <source>
        <dbReference type="EMBL" id="MEB3967060.1"/>
    </source>
</evidence>
<comment type="caution">
    <text evidence="1">The sequence shown here is derived from an EMBL/GenBank/DDBJ whole genome shotgun (WGS) entry which is preliminary data.</text>
</comment>